<dbReference type="Gene3D" id="1.20.81.30">
    <property type="entry name" value="Type II secretion system (T2SS), domain F"/>
    <property type="match status" value="2"/>
</dbReference>
<evidence type="ECO:0000256" key="3">
    <source>
        <dbReference type="ARBA" id="ARBA00022475"/>
    </source>
</evidence>
<proteinExistence type="inferred from homology"/>
<keyword evidence="4" id="KW-0997">Cell inner membrane</keyword>
<dbReference type="PANTHER" id="PTHR30012:SF0">
    <property type="entry name" value="TYPE II SECRETION SYSTEM PROTEIN F-RELATED"/>
    <property type="match status" value="1"/>
</dbReference>
<feature type="transmembrane region" description="Helical" evidence="8">
    <location>
        <begin position="168"/>
        <end position="190"/>
    </location>
</feature>
<dbReference type="InterPro" id="IPR042094">
    <property type="entry name" value="T2SS_GspF_sf"/>
</dbReference>
<keyword evidence="3" id="KW-1003">Cell membrane</keyword>
<evidence type="ECO:0000313" key="10">
    <source>
        <dbReference type="EMBL" id="OGM07437.1"/>
    </source>
</evidence>
<evidence type="ECO:0000256" key="8">
    <source>
        <dbReference type="SAM" id="Phobius"/>
    </source>
</evidence>
<evidence type="ECO:0000256" key="4">
    <source>
        <dbReference type="ARBA" id="ARBA00022519"/>
    </source>
</evidence>
<dbReference type="InterPro" id="IPR003004">
    <property type="entry name" value="GspF/PilC"/>
</dbReference>
<dbReference type="PANTHER" id="PTHR30012">
    <property type="entry name" value="GENERAL SECRETION PATHWAY PROTEIN"/>
    <property type="match status" value="1"/>
</dbReference>
<reference evidence="10 11" key="1">
    <citation type="journal article" date="2016" name="Nat. Commun.">
        <title>Thousands of microbial genomes shed light on interconnected biogeochemical processes in an aquifer system.</title>
        <authorList>
            <person name="Anantharaman K."/>
            <person name="Brown C.T."/>
            <person name="Hug L.A."/>
            <person name="Sharon I."/>
            <person name="Castelle C.J."/>
            <person name="Probst A.J."/>
            <person name="Thomas B.C."/>
            <person name="Singh A."/>
            <person name="Wilkins M.J."/>
            <person name="Karaoz U."/>
            <person name="Brodie E.L."/>
            <person name="Williams K.H."/>
            <person name="Hubbard S.S."/>
            <person name="Banfield J.F."/>
        </authorList>
    </citation>
    <scope>NUCLEOTIDE SEQUENCE [LARGE SCALE GENOMIC DNA]</scope>
</reference>
<keyword evidence="6 8" id="KW-1133">Transmembrane helix</keyword>
<evidence type="ECO:0000256" key="1">
    <source>
        <dbReference type="ARBA" id="ARBA00004429"/>
    </source>
</evidence>
<evidence type="ECO:0000256" key="6">
    <source>
        <dbReference type="ARBA" id="ARBA00022989"/>
    </source>
</evidence>
<comment type="caution">
    <text evidence="10">The sequence shown here is derived from an EMBL/GenBank/DDBJ whole genome shotgun (WGS) entry which is preliminary data.</text>
</comment>
<evidence type="ECO:0000313" key="11">
    <source>
        <dbReference type="Proteomes" id="UP000178735"/>
    </source>
</evidence>
<evidence type="ECO:0000256" key="7">
    <source>
        <dbReference type="ARBA" id="ARBA00023136"/>
    </source>
</evidence>
<comment type="subcellular location">
    <subcellularLocation>
        <location evidence="1">Cell inner membrane</location>
        <topology evidence="1">Multi-pass membrane protein</topology>
    </subcellularLocation>
</comment>
<sequence length="403" mass="45830">MPVYQYKARDERGKTFENIILSASKSAATNELARQGLEVVSIDLEKQIVYSTGSELLRSISLHDLARFSRYFAVLIKGGVPVLECLAILHGETKNNSLKKVIMQVRNQIEGGMALHMAFGEHKNHIPKIIIDLIKVGELSGKLYESFMRITDYLEKTIEFRRKLRDALTYPAFLVFFIFVLVTYVVTLLIPRFEEIYKALEGELPTPTIMLLNIGQFSRDNFWLILGGILLIIILYQEFTSTRFGKKLTDGIKLRLPIISPLIIQYNVTHFVKSASLMFFSGYTFINAVREASNTIDNIPLCEDLNVICDRIEGGQSIYDSFNKSKYIPSFTTSMLKVGEKSNNLYEMLENIVVFNEKELDYATNTFLRLMEPIIIVTLAVVVGLVLFAAYLPVLSMSRLIKV</sequence>
<dbReference type="STRING" id="1817813.A2008_13530"/>
<protein>
    <recommendedName>
        <fullName evidence="9">Type II secretion system protein GspF domain-containing protein</fullName>
    </recommendedName>
</protein>
<organism evidence="10 11">
    <name type="scientific">Candidatus Wallbacteria bacterium GWC2_49_35</name>
    <dbReference type="NCBI Taxonomy" id="1817813"/>
    <lineage>
        <taxon>Bacteria</taxon>
        <taxon>Candidatus Walliibacteriota</taxon>
    </lineage>
</organism>
<feature type="domain" description="Type II secretion system protein GspF" evidence="9">
    <location>
        <begin position="273"/>
        <end position="393"/>
    </location>
</feature>
<dbReference type="PRINTS" id="PR00812">
    <property type="entry name" value="BCTERIALGSPF"/>
</dbReference>
<dbReference type="GO" id="GO:0005886">
    <property type="term" value="C:plasma membrane"/>
    <property type="evidence" value="ECO:0007669"/>
    <property type="project" value="UniProtKB-SubCell"/>
</dbReference>
<feature type="domain" description="Type II secretion system protein GspF" evidence="9">
    <location>
        <begin position="68"/>
        <end position="191"/>
    </location>
</feature>
<name>A0A1F7WXQ1_9BACT</name>
<feature type="transmembrane region" description="Helical" evidence="8">
    <location>
        <begin position="374"/>
        <end position="394"/>
    </location>
</feature>
<keyword evidence="5 8" id="KW-0812">Transmembrane</keyword>
<dbReference type="Proteomes" id="UP000178735">
    <property type="component" value="Unassembled WGS sequence"/>
</dbReference>
<dbReference type="Pfam" id="PF00482">
    <property type="entry name" value="T2SSF"/>
    <property type="match status" value="2"/>
</dbReference>
<evidence type="ECO:0000256" key="5">
    <source>
        <dbReference type="ARBA" id="ARBA00022692"/>
    </source>
</evidence>
<gene>
    <name evidence="10" type="ORF">A2008_13530</name>
</gene>
<accession>A0A1F7WXQ1</accession>
<comment type="similarity">
    <text evidence="2">Belongs to the GSP F family.</text>
</comment>
<dbReference type="AlphaFoldDB" id="A0A1F7WXQ1"/>
<evidence type="ECO:0000256" key="2">
    <source>
        <dbReference type="ARBA" id="ARBA00005745"/>
    </source>
</evidence>
<keyword evidence="7 8" id="KW-0472">Membrane</keyword>
<dbReference type="FunFam" id="1.20.81.30:FF:000001">
    <property type="entry name" value="Type II secretion system protein F"/>
    <property type="match status" value="1"/>
</dbReference>
<dbReference type="InterPro" id="IPR018076">
    <property type="entry name" value="T2SS_GspF_dom"/>
</dbReference>
<evidence type="ECO:0000259" key="9">
    <source>
        <dbReference type="Pfam" id="PF00482"/>
    </source>
</evidence>
<dbReference type="EMBL" id="MGFH01000044">
    <property type="protein sequence ID" value="OGM07437.1"/>
    <property type="molecule type" value="Genomic_DNA"/>
</dbReference>
<feature type="transmembrane region" description="Helical" evidence="8">
    <location>
        <begin position="222"/>
        <end position="239"/>
    </location>
</feature>